<protein>
    <submittedName>
        <fullName evidence="1">Uncharacterized protein</fullName>
    </submittedName>
</protein>
<gene>
    <name evidence="1" type="ORF">METZ01_LOCUS413860</name>
</gene>
<sequence length="100" mass="11141">MDKPTKVLCSKYSSQNSEAISGTAPDWDTLILVSLNTPWQPDIEDSNNFPAGISEIVKSASSSSNKIRMQCIIPDEDYICSGLTKVIQYSKQLTRDYFSK</sequence>
<dbReference type="EMBL" id="UINC01161675">
    <property type="protein sequence ID" value="SVD61006.1"/>
    <property type="molecule type" value="Genomic_DNA"/>
</dbReference>
<name>A0A382WQ56_9ZZZZ</name>
<evidence type="ECO:0000313" key="1">
    <source>
        <dbReference type="EMBL" id="SVD61006.1"/>
    </source>
</evidence>
<feature type="non-terminal residue" evidence="1">
    <location>
        <position position="100"/>
    </location>
</feature>
<accession>A0A382WQ56</accession>
<reference evidence="1" key="1">
    <citation type="submission" date="2018-05" db="EMBL/GenBank/DDBJ databases">
        <authorList>
            <person name="Lanie J.A."/>
            <person name="Ng W.-L."/>
            <person name="Kazmierczak K.M."/>
            <person name="Andrzejewski T.M."/>
            <person name="Davidsen T.M."/>
            <person name="Wayne K.J."/>
            <person name="Tettelin H."/>
            <person name="Glass J.I."/>
            <person name="Rusch D."/>
            <person name="Podicherti R."/>
            <person name="Tsui H.-C.T."/>
            <person name="Winkler M.E."/>
        </authorList>
    </citation>
    <scope>NUCLEOTIDE SEQUENCE</scope>
</reference>
<dbReference type="AlphaFoldDB" id="A0A382WQ56"/>
<proteinExistence type="predicted"/>
<organism evidence="1">
    <name type="scientific">marine metagenome</name>
    <dbReference type="NCBI Taxonomy" id="408172"/>
    <lineage>
        <taxon>unclassified sequences</taxon>
        <taxon>metagenomes</taxon>
        <taxon>ecological metagenomes</taxon>
    </lineage>
</organism>